<evidence type="ECO:0000256" key="4">
    <source>
        <dbReference type="ARBA" id="ARBA00022912"/>
    </source>
</evidence>
<dbReference type="SMART" id="SM00226">
    <property type="entry name" value="LMWPc"/>
    <property type="match status" value="1"/>
</dbReference>
<feature type="active site" description="Nucleophile" evidence="9">
    <location>
        <position position="13"/>
    </location>
</feature>
<dbReference type="EMBL" id="QXUF01000022">
    <property type="protein sequence ID" value="RIN01759.1"/>
    <property type="molecule type" value="Genomic_DNA"/>
</dbReference>
<dbReference type="GO" id="GO:0004725">
    <property type="term" value="F:protein tyrosine phosphatase activity"/>
    <property type="evidence" value="ECO:0007669"/>
    <property type="project" value="UniProtKB-EC"/>
</dbReference>
<evidence type="ECO:0000259" key="10">
    <source>
        <dbReference type="SMART" id="SM00226"/>
    </source>
</evidence>
<reference evidence="11 12" key="1">
    <citation type="journal article" date="2016" name="Front. Microbiol.">
        <title>Comprehensive Phylogenetic Analysis of Bovine Non-aureus Staphylococci Species Based on Whole-Genome Sequencing.</title>
        <authorList>
            <person name="Naushad S."/>
            <person name="Barkema H.W."/>
            <person name="Luby C."/>
            <person name="Condas L.A."/>
            <person name="Nobrega D.B."/>
            <person name="Carson D.A."/>
            <person name="De Buck J."/>
        </authorList>
    </citation>
    <scope>NUCLEOTIDE SEQUENCE [LARGE SCALE GENOMIC DNA]</scope>
    <source>
        <strain evidence="11 12">SNUC 4554</strain>
    </source>
</reference>
<evidence type="ECO:0000256" key="6">
    <source>
        <dbReference type="ARBA" id="ARBA00040312"/>
    </source>
</evidence>
<evidence type="ECO:0000256" key="9">
    <source>
        <dbReference type="PIRSR" id="PIRSR617867-1"/>
    </source>
</evidence>
<dbReference type="PANTHER" id="PTHR11717:SF31">
    <property type="entry name" value="LOW MOLECULAR WEIGHT PROTEIN-TYROSINE-PHOSPHATASE ETP-RELATED"/>
    <property type="match status" value="1"/>
</dbReference>
<feature type="active site" description="Proton donor" evidence="9">
    <location>
        <position position="111"/>
    </location>
</feature>
<gene>
    <name evidence="11" type="ORF">BU112_04625</name>
</gene>
<evidence type="ECO:0000256" key="2">
    <source>
        <dbReference type="ARBA" id="ARBA00013064"/>
    </source>
</evidence>
<keyword evidence="4" id="KW-0904">Protein phosphatase</keyword>
<evidence type="ECO:0000313" key="11">
    <source>
        <dbReference type="EMBL" id="RIN01759.1"/>
    </source>
</evidence>
<dbReference type="PANTHER" id="PTHR11717">
    <property type="entry name" value="LOW MOLECULAR WEIGHT PROTEIN TYROSINE PHOSPHATASE"/>
    <property type="match status" value="1"/>
</dbReference>
<keyword evidence="12" id="KW-1185">Reference proteome</keyword>
<dbReference type="InterPro" id="IPR023485">
    <property type="entry name" value="Ptyr_pPase"/>
</dbReference>
<dbReference type="InterPro" id="IPR017867">
    <property type="entry name" value="Tyr_phospatase_low_mol_wt"/>
</dbReference>
<organism evidence="11 12">
    <name type="scientific">Staphylococcus shinii</name>
    <dbReference type="NCBI Taxonomy" id="2912228"/>
    <lineage>
        <taxon>Bacteria</taxon>
        <taxon>Bacillati</taxon>
        <taxon>Bacillota</taxon>
        <taxon>Bacilli</taxon>
        <taxon>Bacillales</taxon>
        <taxon>Staphylococcaceae</taxon>
        <taxon>Staphylococcus</taxon>
    </lineage>
</organism>
<comment type="catalytic activity">
    <reaction evidence="8">
        <text>O-phospho-L-tyrosyl-[protein] + H2O = L-tyrosyl-[protein] + phosphate</text>
        <dbReference type="Rhea" id="RHEA:10684"/>
        <dbReference type="Rhea" id="RHEA-COMP:10136"/>
        <dbReference type="Rhea" id="RHEA-COMP:20101"/>
        <dbReference type="ChEBI" id="CHEBI:15377"/>
        <dbReference type="ChEBI" id="CHEBI:43474"/>
        <dbReference type="ChEBI" id="CHEBI:46858"/>
        <dbReference type="ChEBI" id="CHEBI:61978"/>
        <dbReference type="EC" id="3.1.3.48"/>
    </reaction>
</comment>
<dbReference type="SUPFAM" id="SSF52788">
    <property type="entry name" value="Phosphotyrosine protein phosphatases I"/>
    <property type="match status" value="1"/>
</dbReference>
<dbReference type="CDD" id="cd16344">
    <property type="entry name" value="LMWPAP"/>
    <property type="match status" value="1"/>
</dbReference>
<dbReference type="AlphaFoldDB" id="A0A418IH31"/>
<proteinExistence type="inferred from homology"/>
<dbReference type="EC" id="3.1.3.48" evidence="2"/>
<dbReference type="Gene3D" id="3.40.50.2300">
    <property type="match status" value="1"/>
</dbReference>
<evidence type="ECO:0000256" key="3">
    <source>
        <dbReference type="ARBA" id="ARBA00022801"/>
    </source>
</evidence>
<name>A0A418IH31_9STAP</name>
<dbReference type="RefSeq" id="WP_119585323.1">
    <property type="nucleotide sequence ID" value="NZ_JAWVBH010000001.1"/>
</dbReference>
<accession>A0A418IH31</accession>
<evidence type="ECO:0000256" key="8">
    <source>
        <dbReference type="ARBA" id="ARBA00051722"/>
    </source>
</evidence>
<keyword evidence="3" id="KW-0378">Hydrolase</keyword>
<evidence type="ECO:0000313" key="12">
    <source>
        <dbReference type="Proteomes" id="UP000286317"/>
    </source>
</evidence>
<feature type="active site" description="Nucleophile" evidence="9">
    <location>
        <position position="7"/>
    </location>
</feature>
<dbReference type="InterPro" id="IPR050438">
    <property type="entry name" value="LMW_PTPase"/>
</dbReference>
<comment type="caution">
    <text evidence="11">The sequence shown here is derived from an EMBL/GenBank/DDBJ whole genome shotgun (WGS) entry which is preliminary data.</text>
</comment>
<comment type="similarity">
    <text evidence="1">Belongs to the low molecular weight phosphotyrosine protein phosphatase family.</text>
</comment>
<sequence>MRIVFVCTGNTCRSPLAESIAKAKFPNHTIVSRGIYAMDGQPISKHSLNIIEEKRLPVPEHAMSFTHEDLNADLILTMSQSHKLVIQQMGHGTANVFTLNEYAEIHGEVSDPFGGNKDDYIKIYNELNILIDSLKNKI</sequence>
<dbReference type="Pfam" id="PF01451">
    <property type="entry name" value="LMWPc"/>
    <property type="match status" value="1"/>
</dbReference>
<evidence type="ECO:0000256" key="7">
    <source>
        <dbReference type="ARBA" id="ARBA00041820"/>
    </source>
</evidence>
<dbReference type="PRINTS" id="PR00719">
    <property type="entry name" value="LMWPTPASE"/>
</dbReference>
<dbReference type="OrthoDB" id="9784339at2"/>
<comment type="function">
    <text evidence="5">Dephosphorylates the phosphotyrosine-containing proteins.</text>
</comment>
<evidence type="ECO:0000256" key="5">
    <source>
        <dbReference type="ARBA" id="ARBA00037193"/>
    </source>
</evidence>
<dbReference type="InterPro" id="IPR036196">
    <property type="entry name" value="Ptyr_pPase_sf"/>
</dbReference>
<feature type="domain" description="Phosphotyrosine protein phosphatase I" evidence="10">
    <location>
        <begin position="1"/>
        <end position="137"/>
    </location>
</feature>
<dbReference type="Proteomes" id="UP000286317">
    <property type="component" value="Unassembled WGS sequence"/>
</dbReference>
<protein>
    <recommendedName>
        <fullName evidence="6">Low molecular weight protein-tyrosine-phosphatase PtpB</fullName>
        <ecNumber evidence="2">3.1.3.48</ecNumber>
    </recommendedName>
    <alternativeName>
        <fullName evidence="7">Phosphotyrosine phosphatase B</fullName>
    </alternativeName>
</protein>
<evidence type="ECO:0000256" key="1">
    <source>
        <dbReference type="ARBA" id="ARBA00011063"/>
    </source>
</evidence>